<dbReference type="SUPFAM" id="SSF54909">
    <property type="entry name" value="Dimeric alpha+beta barrel"/>
    <property type="match status" value="1"/>
</dbReference>
<comment type="caution">
    <text evidence="2">The sequence shown here is derived from an EMBL/GenBank/DDBJ whole genome shotgun (WGS) entry which is preliminary data.</text>
</comment>
<dbReference type="Pfam" id="PF03992">
    <property type="entry name" value="ABM"/>
    <property type="match status" value="1"/>
</dbReference>
<keyword evidence="5" id="KW-1185">Reference proteome</keyword>
<reference evidence="2 4" key="1">
    <citation type="submission" date="2014-07" db="EMBL/GenBank/DDBJ databases">
        <title>Genome of Flavobacterium hydatis DSM 2063.</title>
        <authorList>
            <person name="Pipes S.E."/>
            <person name="Stropko S.J."/>
            <person name="Newman J.D."/>
        </authorList>
    </citation>
    <scope>NUCLEOTIDE SEQUENCE [LARGE SCALE GENOMIC DNA]</scope>
    <source>
        <strain evidence="2 4">DSM 2063</strain>
    </source>
</reference>
<dbReference type="Proteomes" id="UP000028712">
    <property type="component" value="Unassembled WGS sequence"/>
</dbReference>
<dbReference type="PROSITE" id="PS51725">
    <property type="entry name" value="ABM"/>
    <property type="match status" value="1"/>
</dbReference>
<gene>
    <name evidence="3" type="ORF">B0A62_10900</name>
    <name evidence="2" type="ORF">IW20_18165</name>
</gene>
<sequence length="120" mass="13724">MYYPLIAKWTILPGNEVKAATALTKLAQDVNEKEPGTLLYMVHVPNFDEKSLPTPPSGEVIFWEIYENQDAFFKHLNGPIFKEFVKTYGSLFLSDFSNPPQVFMITEVLTQIEGFSRKAF</sequence>
<reference evidence="3 5" key="2">
    <citation type="submission" date="2016-11" db="EMBL/GenBank/DDBJ databases">
        <title>Whole genomes of Flavobacteriaceae.</title>
        <authorList>
            <person name="Stine C."/>
            <person name="Li C."/>
            <person name="Tadesse D."/>
        </authorList>
    </citation>
    <scope>NUCLEOTIDE SEQUENCE [LARGE SCALE GENOMIC DNA]</scope>
    <source>
        <strain evidence="3 5">ATCC 29551</strain>
    </source>
</reference>
<dbReference type="GO" id="GO:0004497">
    <property type="term" value="F:monooxygenase activity"/>
    <property type="evidence" value="ECO:0007669"/>
    <property type="project" value="UniProtKB-KW"/>
</dbReference>
<dbReference type="InterPro" id="IPR011008">
    <property type="entry name" value="Dimeric_a/b-barrel"/>
</dbReference>
<feature type="domain" description="ABM" evidence="1">
    <location>
        <begin position="3"/>
        <end position="103"/>
    </location>
</feature>
<dbReference type="EMBL" id="MUGY01000010">
    <property type="protein sequence ID" value="OXA94160.1"/>
    <property type="molecule type" value="Genomic_DNA"/>
</dbReference>
<organism evidence="2 4">
    <name type="scientific">Flavobacterium hydatis</name>
    <name type="common">Cytophaga aquatilis</name>
    <dbReference type="NCBI Taxonomy" id="991"/>
    <lineage>
        <taxon>Bacteria</taxon>
        <taxon>Pseudomonadati</taxon>
        <taxon>Bacteroidota</taxon>
        <taxon>Flavobacteriia</taxon>
        <taxon>Flavobacteriales</taxon>
        <taxon>Flavobacteriaceae</taxon>
        <taxon>Flavobacterium</taxon>
    </lineage>
</organism>
<dbReference type="Gene3D" id="3.30.70.100">
    <property type="match status" value="1"/>
</dbReference>
<evidence type="ECO:0000259" key="1">
    <source>
        <dbReference type="PROSITE" id="PS51725"/>
    </source>
</evidence>
<dbReference type="eggNOG" id="COG1359">
    <property type="taxonomic scope" value="Bacteria"/>
</dbReference>
<dbReference type="STRING" id="991.IW20_18165"/>
<proteinExistence type="predicted"/>
<evidence type="ECO:0000313" key="3">
    <source>
        <dbReference type="EMBL" id="OXA94160.1"/>
    </source>
</evidence>
<dbReference type="EMBL" id="JPRM01000029">
    <property type="protein sequence ID" value="KFF13219.1"/>
    <property type="molecule type" value="Genomic_DNA"/>
</dbReference>
<dbReference type="OrthoDB" id="9806189at2"/>
<keyword evidence="3" id="KW-0560">Oxidoreductase</keyword>
<keyword evidence="3" id="KW-0503">Monooxygenase</keyword>
<dbReference type="Proteomes" id="UP000198424">
    <property type="component" value="Unassembled WGS sequence"/>
</dbReference>
<evidence type="ECO:0000313" key="4">
    <source>
        <dbReference type="Proteomes" id="UP000028712"/>
    </source>
</evidence>
<protein>
    <submittedName>
        <fullName evidence="3">Antibiotic biosynthesis monooxygenase</fullName>
    </submittedName>
</protein>
<evidence type="ECO:0000313" key="2">
    <source>
        <dbReference type="EMBL" id="KFF13219.1"/>
    </source>
</evidence>
<dbReference type="InterPro" id="IPR007138">
    <property type="entry name" value="ABM_dom"/>
</dbReference>
<name>A0A086A955_FLAHY</name>
<dbReference type="RefSeq" id="WP_035625352.1">
    <property type="nucleotide sequence ID" value="NZ_JBEWQG010000028.1"/>
</dbReference>
<accession>A0A086A955</accession>
<dbReference type="AlphaFoldDB" id="A0A086A955"/>
<evidence type="ECO:0000313" key="5">
    <source>
        <dbReference type="Proteomes" id="UP000198424"/>
    </source>
</evidence>